<dbReference type="PANTHER" id="PTHR30290">
    <property type="entry name" value="PERIPLASMIC BINDING COMPONENT OF ABC TRANSPORTER"/>
    <property type="match status" value="1"/>
</dbReference>
<reference evidence="2" key="1">
    <citation type="submission" date="2018-05" db="EMBL/GenBank/DDBJ databases">
        <authorList>
            <person name="Lanie J.A."/>
            <person name="Ng W.-L."/>
            <person name="Kazmierczak K.M."/>
            <person name="Andrzejewski T.M."/>
            <person name="Davidsen T.M."/>
            <person name="Wayne K.J."/>
            <person name="Tettelin H."/>
            <person name="Glass J.I."/>
            <person name="Rusch D."/>
            <person name="Podicherti R."/>
            <person name="Tsui H.-C.T."/>
            <person name="Winkler M.E."/>
        </authorList>
    </citation>
    <scope>NUCLEOTIDE SEQUENCE</scope>
</reference>
<dbReference type="Gene3D" id="3.40.190.10">
    <property type="entry name" value="Periplasmic binding protein-like II"/>
    <property type="match status" value="1"/>
</dbReference>
<accession>A0A382PY63</accession>
<feature type="domain" description="Solute-binding protein family 5" evidence="1">
    <location>
        <begin position="92"/>
        <end position="307"/>
    </location>
</feature>
<gene>
    <name evidence="2" type="ORF">METZ01_LOCUS330469</name>
</gene>
<dbReference type="PROSITE" id="PS51257">
    <property type="entry name" value="PROKAR_LIPOPROTEIN"/>
    <property type="match status" value="1"/>
</dbReference>
<dbReference type="InterPro" id="IPR000914">
    <property type="entry name" value="SBP_5_dom"/>
</dbReference>
<evidence type="ECO:0000313" key="2">
    <source>
        <dbReference type="EMBL" id="SVC77615.1"/>
    </source>
</evidence>
<dbReference type="SUPFAM" id="SSF53850">
    <property type="entry name" value="Periplasmic binding protein-like II"/>
    <property type="match status" value="1"/>
</dbReference>
<dbReference type="GO" id="GO:1904680">
    <property type="term" value="F:peptide transmembrane transporter activity"/>
    <property type="evidence" value="ECO:0007669"/>
    <property type="project" value="TreeGrafter"/>
</dbReference>
<dbReference type="Pfam" id="PF00496">
    <property type="entry name" value="SBP_bac_5"/>
    <property type="match status" value="1"/>
</dbReference>
<dbReference type="AlphaFoldDB" id="A0A382PY63"/>
<organism evidence="2">
    <name type="scientific">marine metagenome</name>
    <dbReference type="NCBI Taxonomy" id="408172"/>
    <lineage>
        <taxon>unclassified sequences</taxon>
        <taxon>metagenomes</taxon>
        <taxon>ecological metagenomes</taxon>
    </lineage>
</organism>
<evidence type="ECO:0000259" key="1">
    <source>
        <dbReference type="Pfam" id="PF00496"/>
    </source>
</evidence>
<protein>
    <recommendedName>
        <fullName evidence="1">Solute-binding protein family 5 domain-containing protein</fullName>
    </recommendedName>
</protein>
<dbReference type="PANTHER" id="PTHR30290:SF16">
    <property type="entry name" value="OLIGOPEPTIDE ABC TRANSPORTER, PERIPLASMIC OLIGOPEPTIDE-BINDING PROTEIN"/>
    <property type="match status" value="1"/>
</dbReference>
<feature type="non-terminal residue" evidence="2">
    <location>
        <position position="324"/>
    </location>
</feature>
<dbReference type="EMBL" id="UINC01110245">
    <property type="protein sequence ID" value="SVC77615.1"/>
    <property type="molecule type" value="Genomic_DNA"/>
</dbReference>
<dbReference type="Gene3D" id="3.90.76.10">
    <property type="entry name" value="Dipeptide-binding Protein, Domain 1"/>
    <property type="match status" value="1"/>
</dbReference>
<dbReference type="InterPro" id="IPR039424">
    <property type="entry name" value="SBP_5"/>
</dbReference>
<proteinExistence type="predicted"/>
<dbReference type="GO" id="GO:0015833">
    <property type="term" value="P:peptide transport"/>
    <property type="evidence" value="ECO:0007669"/>
    <property type="project" value="TreeGrafter"/>
</dbReference>
<name>A0A382PY63_9ZZZZ</name>
<sequence>MKNRLLVMLSVLVLGACSCSEEGVWAPTGGSLKQVPRNRTFISDCLHDVCAGQFGDFDSLHPYLPGATSTTGFNFLYEPLYFYNAYSENSDITPWIAESHIYNAAHTKIEIKIRSGVEWSDGMPWTAHDLVFTVNMLKANAPELLFSVDMDKWVDKAVAVDSLTAHITLKAPNPRFVFSYFTNNFDNGIPIVPKHIWESQDAKTFKNLDVARGWPVVSGPYRMVMSTPEQRFYDVREDWWAAKTGFHALPKVERVIFLPRREESKRVQNMLANDLDICGTLLPANVRTILDHTPNITTWSDKEPPYGYLDWWPVSLGFNNLEEP</sequence>